<dbReference type="GO" id="GO:1990904">
    <property type="term" value="C:ribonucleoprotein complex"/>
    <property type="evidence" value="ECO:0007669"/>
    <property type="project" value="UniProtKB-KW"/>
</dbReference>
<dbReference type="InterPro" id="IPR005873">
    <property type="entry name" value="DENR_eukaryotes"/>
</dbReference>
<dbReference type="InParanoid" id="A0A448YIA0"/>
<evidence type="ECO:0000256" key="1">
    <source>
        <dbReference type="ARBA" id="ARBA00007514"/>
    </source>
</evidence>
<dbReference type="GO" id="GO:0005840">
    <property type="term" value="C:ribosome"/>
    <property type="evidence" value="ECO:0007669"/>
    <property type="project" value="UniProtKB-KW"/>
</dbReference>
<dbReference type="Pfam" id="PF01253">
    <property type="entry name" value="SUI1"/>
    <property type="match status" value="1"/>
</dbReference>
<dbReference type="FunCoup" id="A0A448YIA0">
    <property type="interactions" value="1215"/>
</dbReference>
<dbReference type="InterPro" id="IPR001950">
    <property type="entry name" value="SUI1"/>
</dbReference>
<evidence type="ECO:0000256" key="2">
    <source>
        <dbReference type="ARBA" id="ARBA00011742"/>
    </source>
</evidence>
<keyword evidence="4 5" id="KW-0689">Ribosomal protein</keyword>
<dbReference type="GO" id="GO:0005737">
    <property type="term" value="C:cytoplasm"/>
    <property type="evidence" value="ECO:0007669"/>
    <property type="project" value="UniProtKB-SubCell"/>
</dbReference>
<keyword evidence="5" id="KW-0687">Ribonucleoprotein</keyword>
<dbReference type="AlphaFoldDB" id="A0A448YIA0"/>
<sequence length="185" mass="21360">MPEPIHVLYCGVCSLPVEYCEFGKTFKKCKQWLQENNPNEFNKLYNSEAPVLSSLSKEREAEISESLAKMQLKEERKEARELRKLQQEKILIKRIPRTKHKNIIAISNLDQFDIDMKKLAKKFASKFATGASVSKNLEKKEEIVIQGDVGEEVEVYLTELLKEKGLEGVKLEIVDEKRHARKKPA</sequence>
<reference evidence="7 8" key="1">
    <citation type="submission" date="2018-12" db="EMBL/GenBank/DDBJ databases">
        <authorList>
            <person name="Tiukova I."/>
            <person name="Dainat J."/>
        </authorList>
    </citation>
    <scope>NUCLEOTIDE SEQUENCE [LARGE SCALE GENOMIC DNA]</scope>
</reference>
<proteinExistence type="inferred from homology"/>
<evidence type="ECO:0000313" key="7">
    <source>
        <dbReference type="EMBL" id="VEU20674.1"/>
    </source>
</evidence>
<dbReference type="Proteomes" id="UP000290900">
    <property type="component" value="Unassembled WGS sequence"/>
</dbReference>
<evidence type="ECO:0000256" key="4">
    <source>
        <dbReference type="ARBA" id="ARBA00022980"/>
    </source>
</evidence>
<dbReference type="SUPFAM" id="SSF55159">
    <property type="entry name" value="eIF1-like"/>
    <property type="match status" value="1"/>
</dbReference>
<dbReference type="GO" id="GO:0002188">
    <property type="term" value="P:translation reinitiation"/>
    <property type="evidence" value="ECO:0007669"/>
    <property type="project" value="TreeGrafter"/>
</dbReference>
<evidence type="ECO:0000256" key="3">
    <source>
        <dbReference type="ARBA" id="ARBA00020058"/>
    </source>
</evidence>
<dbReference type="InterPro" id="IPR046447">
    <property type="entry name" value="DENR_C"/>
</dbReference>
<dbReference type="PANTHER" id="PTHR12789:SF0">
    <property type="entry name" value="DENSITY-REGULATED PROTEIN"/>
    <property type="match status" value="1"/>
</dbReference>
<dbReference type="GO" id="GO:0003729">
    <property type="term" value="F:mRNA binding"/>
    <property type="evidence" value="ECO:0007669"/>
    <property type="project" value="TreeGrafter"/>
</dbReference>
<dbReference type="Gene3D" id="3.30.780.10">
    <property type="entry name" value="SUI1-like domain"/>
    <property type="match status" value="1"/>
</dbReference>
<dbReference type="NCBIfam" id="TIGR01159">
    <property type="entry name" value="DRP1"/>
    <property type="match status" value="1"/>
</dbReference>
<comment type="domain">
    <text evidence="5">The SUI1 domain may be involved in RNA binding.</text>
</comment>
<gene>
    <name evidence="7" type="ORF">BRENAR_LOCUS1409</name>
</gene>
<dbReference type="GO" id="GO:0003743">
    <property type="term" value="F:translation initiation factor activity"/>
    <property type="evidence" value="ECO:0007669"/>
    <property type="project" value="InterPro"/>
</dbReference>
<name>A0A448YIA0_BRENA</name>
<dbReference type="PROSITE" id="PS50296">
    <property type="entry name" value="SUI1"/>
    <property type="match status" value="1"/>
</dbReference>
<accession>A0A448YIA0</accession>
<dbReference type="InterPro" id="IPR048517">
    <property type="entry name" value="DENR_N"/>
</dbReference>
<keyword evidence="8" id="KW-1185">Reference proteome</keyword>
<dbReference type="STRING" id="13370.A0A448YIA0"/>
<organism evidence="7 8">
    <name type="scientific">Brettanomyces naardenensis</name>
    <name type="common">Yeast</name>
    <dbReference type="NCBI Taxonomy" id="13370"/>
    <lineage>
        <taxon>Eukaryota</taxon>
        <taxon>Fungi</taxon>
        <taxon>Dikarya</taxon>
        <taxon>Ascomycota</taxon>
        <taxon>Saccharomycotina</taxon>
        <taxon>Pichiomycetes</taxon>
        <taxon>Pichiales</taxon>
        <taxon>Pichiaceae</taxon>
        <taxon>Brettanomyces</taxon>
    </lineage>
</organism>
<dbReference type="PANTHER" id="PTHR12789">
    <property type="entry name" value="DENSITY-REGULATED PROTEIN HOMOLOG"/>
    <property type="match status" value="1"/>
</dbReference>
<dbReference type="CDD" id="cd11607">
    <property type="entry name" value="DENR_C"/>
    <property type="match status" value="1"/>
</dbReference>
<evidence type="ECO:0000256" key="5">
    <source>
        <dbReference type="RuleBase" id="RU361273"/>
    </source>
</evidence>
<dbReference type="OrthoDB" id="277199at2759"/>
<dbReference type="InterPro" id="IPR036877">
    <property type="entry name" value="SUI1_dom_sf"/>
</dbReference>
<comment type="subcellular location">
    <subcellularLocation>
        <location evidence="5">Cytoplasm</location>
    </subcellularLocation>
</comment>
<feature type="domain" description="SUI1" evidence="6">
    <location>
        <begin position="90"/>
        <end position="161"/>
    </location>
</feature>
<dbReference type="EMBL" id="CAACVR010000006">
    <property type="protein sequence ID" value="VEU20674.1"/>
    <property type="molecule type" value="Genomic_DNA"/>
</dbReference>
<comment type="similarity">
    <text evidence="1 5">Belongs to the DENR family.</text>
</comment>
<dbReference type="Pfam" id="PF21023">
    <property type="entry name" value="DENR_N"/>
    <property type="match status" value="1"/>
</dbReference>
<dbReference type="GO" id="GO:0001731">
    <property type="term" value="P:formation of translation preinitiation complex"/>
    <property type="evidence" value="ECO:0007669"/>
    <property type="project" value="TreeGrafter"/>
</dbReference>
<comment type="subunit">
    <text evidence="2 5">Interacts with the 40S ribosomal subunit.</text>
</comment>
<protein>
    <recommendedName>
        <fullName evidence="3 5">Translation machinery-associated protein 22</fullName>
    </recommendedName>
</protein>
<evidence type="ECO:0000259" key="6">
    <source>
        <dbReference type="PROSITE" id="PS50296"/>
    </source>
</evidence>
<evidence type="ECO:0000313" key="8">
    <source>
        <dbReference type="Proteomes" id="UP000290900"/>
    </source>
</evidence>
<keyword evidence="5" id="KW-0963">Cytoplasm</keyword>
<dbReference type="InterPro" id="IPR050318">
    <property type="entry name" value="DENR/SUI1_TIF"/>
</dbReference>